<evidence type="ECO:0000313" key="3">
    <source>
        <dbReference type="Proteomes" id="UP001165074"/>
    </source>
</evidence>
<accession>A0A9W6W207</accession>
<protein>
    <submittedName>
        <fullName evidence="2">PadR family transcriptional regulator</fullName>
    </submittedName>
</protein>
<evidence type="ECO:0000313" key="2">
    <source>
        <dbReference type="EMBL" id="GLY86451.1"/>
    </source>
</evidence>
<name>A0A9W6W207_9ACTN</name>
<dbReference type="RefSeq" id="WP_285574525.1">
    <property type="nucleotide sequence ID" value="NZ_BSTK01000006.1"/>
</dbReference>
<feature type="domain" description="Transcription regulator PadR N-terminal" evidence="1">
    <location>
        <begin position="7"/>
        <end position="80"/>
    </location>
</feature>
<dbReference type="EMBL" id="BSTK01000006">
    <property type="protein sequence ID" value="GLY86451.1"/>
    <property type="molecule type" value="Genomic_DNA"/>
</dbReference>
<dbReference type="PANTHER" id="PTHR43252">
    <property type="entry name" value="TRANSCRIPTIONAL REGULATOR YQJI"/>
    <property type="match status" value="1"/>
</dbReference>
<reference evidence="2" key="1">
    <citation type="submission" date="2023-03" db="EMBL/GenBank/DDBJ databases">
        <title>Actinoallomurus iriomotensis NBRC 103684.</title>
        <authorList>
            <person name="Ichikawa N."/>
            <person name="Sato H."/>
            <person name="Tonouchi N."/>
        </authorList>
    </citation>
    <scope>NUCLEOTIDE SEQUENCE</scope>
    <source>
        <strain evidence="2">NBRC 103684</strain>
    </source>
</reference>
<evidence type="ECO:0000259" key="1">
    <source>
        <dbReference type="Pfam" id="PF03551"/>
    </source>
</evidence>
<comment type="caution">
    <text evidence="2">The sequence shown here is derived from an EMBL/GenBank/DDBJ whole genome shotgun (WGS) entry which is preliminary data.</text>
</comment>
<dbReference type="InterPro" id="IPR036390">
    <property type="entry name" value="WH_DNA-bd_sf"/>
</dbReference>
<dbReference type="InterPro" id="IPR005149">
    <property type="entry name" value="Tscrpt_reg_PadR_N"/>
</dbReference>
<organism evidence="2 3">
    <name type="scientific">Actinoallomurus iriomotensis</name>
    <dbReference type="NCBI Taxonomy" id="478107"/>
    <lineage>
        <taxon>Bacteria</taxon>
        <taxon>Bacillati</taxon>
        <taxon>Actinomycetota</taxon>
        <taxon>Actinomycetes</taxon>
        <taxon>Streptosporangiales</taxon>
        <taxon>Thermomonosporaceae</taxon>
        <taxon>Actinoallomurus</taxon>
    </lineage>
</organism>
<dbReference type="AlphaFoldDB" id="A0A9W6W207"/>
<proteinExistence type="predicted"/>
<dbReference type="SUPFAM" id="SSF46785">
    <property type="entry name" value="Winged helix' DNA-binding domain"/>
    <property type="match status" value="1"/>
</dbReference>
<dbReference type="Proteomes" id="UP001165074">
    <property type="component" value="Unassembled WGS sequence"/>
</dbReference>
<dbReference type="PANTHER" id="PTHR43252:SF6">
    <property type="entry name" value="NEGATIVE TRANSCRIPTION REGULATOR PADR"/>
    <property type="match status" value="1"/>
</dbReference>
<keyword evidence="3" id="KW-1185">Reference proteome</keyword>
<sequence>MSIGHVLLGLLTERPKHGYELKREHDDRFPGVKPIAYGQVYATLQRLERDGKVAVSGTAKEGGPERVVYEITSAGTDEVRRWLAETEPPAPYVSSALFTRVVLALIAEGTADGYLLRQRAAHLDRMRELTARKNTAGISAGELLATDYALHHLDADLRWLETAPLRIGELTKEIRS</sequence>
<dbReference type="InterPro" id="IPR036388">
    <property type="entry name" value="WH-like_DNA-bd_sf"/>
</dbReference>
<gene>
    <name evidence="2" type="ORF">Airi02_043800</name>
</gene>
<dbReference type="Pfam" id="PF03551">
    <property type="entry name" value="PadR"/>
    <property type="match status" value="1"/>
</dbReference>
<dbReference type="Gene3D" id="1.10.10.10">
    <property type="entry name" value="Winged helix-like DNA-binding domain superfamily/Winged helix DNA-binding domain"/>
    <property type="match status" value="1"/>
</dbReference>